<comment type="caution">
    <text evidence="5">The sequence shown here is derived from an EMBL/GenBank/DDBJ whole genome shotgun (WGS) entry which is preliminary data.</text>
</comment>
<proteinExistence type="predicted"/>
<evidence type="ECO:0000256" key="2">
    <source>
        <dbReference type="ARBA" id="ARBA00023315"/>
    </source>
</evidence>
<evidence type="ECO:0000313" key="5">
    <source>
        <dbReference type="EMBL" id="MXP65485.1"/>
    </source>
</evidence>
<dbReference type="EMBL" id="SNVJ01000022">
    <property type="protein sequence ID" value="MXP65485.1"/>
    <property type="molecule type" value="Genomic_DNA"/>
</dbReference>
<reference evidence="5 6" key="1">
    <citation type="submission" date="2019-03" db="EMBL/GenBank/DDBJ databases">
        <title>Roseomonas sp. a novel Roseomonas species isolated from Sea whip Gorgonian.</title>
        <authorList>
            <person name="Li F."/>
            <person name="Pan X."/>
            <person name="Huang S."/>
            <person name="Li Z."/>
            <person name="Meng B."/>
        </authorList>
    </citation>
    <scope>NUCLEOTIDE SEQUENCE [LARGE SCALE GENOMIC DNA]</scope>
    <source>
        <strain evidence="5 6">M0104</strain>
    </source>
</reference>
<dbReference type="Gene3D" id="3.40.630.30">
    <property type="match status" value="1"/>
</dbReference>
<dbReference type="InterPro" id="IPR000182">
    <property type="entry name" value="GNAT_dom"/>
</dbReference>
<keyword evidence="1 5" id="KW-0808">Transferase</keyword>
<feature type="region of interest" description="Disordered" evidence="3">
    <location>
        <begin position="1"/>
        <end position="21"/>
    </location>
</feature>
<evidence type="ECO:0000256" key="3">
    <source>
        <dbReference type="SAM" id="MobiDB-lite"/>
    </source>
</evidence>
<dbReference type="OrthoDB" id="9804026at2"/>
<sequence>MSSRRRCGRPVPEPRSAGPEAAPTLATLHGAAFPPAEAWGAEALRLMLEMPGAFALHSPGKGFILVRAAADEAEVLTLAVLPAARRQGVGRALLDAALGVAEAAGARQMFLEVSTANPAARALYAAAGFVEVGRRRRYYPDGSDALVLSRRLCGS</sequence>
<name>A0A845BEU3_9PROT</name>
<keyword evidence="2" id="KW-0012">Acyltransferase</keyword>
<dbReference type="PROSITE" id="PS51186">
    <property type="entry name" value="GNAT"/>
    <property type="match status" value="1"/>
</dbReference>
<dbReference type="CDD" id="cd04301">
    <property type="entry name" value="NAT_SF"/>
    <property type="match status" value="1"/>
</dbReference>
<dbReference type="SUPFAM" id="SSF55729">
    <property type="entry name" value="Acyl-CoA N-acyltransferases (Nat)"/>
    <property type="match status" value="1"/>
</dbReference>
<dbReference type="Pfam" id="PF00583">
    <property type="entry name" value="Acetyltransf_1"/>
    <property type="match status" value="1"/>
</dbReference>
<dbReference type="AlphaFoldDB" id="A0A845BEU3"/>
<dbReference type="PANTHER" id="PTHR43420">
    <property type="entry name" value="ACETYLTRANSFERASE"/>
    <property type="match status" value="1"/>
</dbReference>
<dbReference type="InterPro" id="IPR016181">
    <property type="entry name" value="Acyl_CoA_acyltransferase"/>
</dbReference>
<evidence type="ECO:0000313" key="6">
    <source>
        <dbReference type="Proteomes" id="UP000460715"/>
    </source>
</evidence>
<feature type="domain" description="N-acetyltransferase" evidence="4">
    <location>
        <begin position="12"/>
        <end position="153"/>
    </location>
</feature>
<dbReference type="InterPro" id="IPR050680">
    <property type="entry name" value="YpeA/RimI_acetyltransf"/>
</dbReference>
<organism evidence="5 6">
    <name type="scientific">Teichococcus coralli</name>
    <dbReference type="NCBI Taxonomy" id="2545983"/>
    <lineage>
        <taxon>Bacteria</taxon>
        <taxon>Pseudomonadati</taxon>
        <taxon>Pseudomonadota</taxon>
        <taxon>Alphaproteobacteria</taxon>
        <taxon>Acetobacterales</taxon>
        <taxon>Roseomonadaceae</taxon>
        <taxon>Roseomonas</taxon>
    </lineage>
</organism>
<keyword evidence="6" id="KW-1185">Reference proteome</keyword>
<dbReference type="PANTHER" id="PTHR43420:SF44">
    <property type="entry name" value="ACETYLTRANSFERASE YPEA"/>
    <property type="match status" value="1"/>
</dbReference>
<dbReference type="GO" id="GO:0016747">
    <property type="term" value="F:acyltransferase activity, transferring groups other than amino-acyl groups"/>
    <property type="evidence" value="ECO:0007669"/>
    <property type="project" value="InterPro"/>
</dbReference>
<gene>
    <name evidence="5" type="ORF">E0493_19240</name>
</gene>
<dbReference type="Proteomes" id="UP000460715">
    <property type="component" value="Unassembled WGS sequence"/>
</dbReference>
<protein>
    <submittedName>
        <fullName evidence="5">GNAT family N-acetyltransferase</fullName>
    </submittedName>
</protein>
<evidence type="ECO:0000256" key="1">
    <source>
        <dbReference type="ARBA" id="ARBA00022679"/>
    </source>
</evidence>
<accession>A0A845BEU3</accession>
<evidence type="ECO:0000259" key="4">
    <source>
        <dbReference type="PROSITE" id="PS51186"/>
    </source>
</evidence>